<dbReference type="RefSeq" id="WP_115371727.1">
    <property type="nucleotide sequence ID" value="NZ_QASA01000001.1"/>
</dbReference>
<evidence type="ECO:0000313" key="1">
    <source>
        <dbReference type="EMBL" id="RDC62261.1"/>
    </source>
</evidence>
<proteinExistence type="predicted"/>
<sequence length="204" mass="22723">MNATSTISAPANSFISNISSKATITIDAAESLVQVSWTSTPSLSDLAESADYLVSIIKQYRITQLLHDVRMVDYVNIDVQRCLTHVFCPQIMTAGVTRIVHLANYVMPDLLLIDQITECVKHRYVTNRHTKLEICTTPEGAAEWFKNNSIAKPTVTQKQAEVKLAAQVATINEFSSAITLLRTYKEKAYLLGKILFKPKALFSN</sequence>
<accession>A0A369QBG7</accession>
<keyword evidence="2" id="KW-1185">Reference proteome</keyword>
<gene>
    <name evidence="1" type="ORF">AHMF7616_00852</name>
</gene>
<dbReference type="Proteomes" id="UP000253919">
    <property type="component" value="Unassembled WGS sequence"/>
</dbReference>
<dbReference type="AlphaFoldDB" id="A0A369QBG7"/>
<name>A0A369QBG7_9BACT</name>
<comment type="caution">
    <text evidence="1">The sequence shown here is derived from an EMBL/GenBank/DDBJ whole genome shotgun (WGS) entry which is preliminary data.</text>
</comment>
<evidence type="ECO:0000313" key="2">
    <source>
        <dbReference type="Proteomes" id="UP000253919"/>
    </source>
</evidence>
<dbReference type="EMBL" id="QASA01000001">
    <property type="protein sequence ID" value="RDC62261.1"/>
    <property type="molecule type" value="Genomic_DNA"/>
</dbReference>
<reference evidence="1 2" key="1">
    <citation type="submission" date="2018-04" db="EMBL/GenBank/DDBJ databases">
        <title>Adhaeribacter sp. HMF7616 genome sequencing and assembly.</title>
        <authorList>
            <person name="Kang H."/>
            <person name="Kang J."/>
            <person name="Cha I."/>
            <person name="Kim H."/>
            <person name="Joh K."/>
        </authorList>
    </citation>
    <scope>NUCLEOTIDE SEQUENCE [LARGE SCALE GENOMIC DNA]</scope>
    <source>
        <strain evidence="1 2">HMF7616</strain>
    </source>
</reference>
<protein>
    <submittedName>
        <fullName evidence="1">Uncharacterized protein</fullName>
    </submittedName>
</protein>
<organism evidence="1 2">
    <name type="scientific">Adhaeribacter pallidiroseus</name>
    <dbReference type="NCBI Taxonomy" id="2072847"/>
    <lineage>
        <taxon>Bacteria</taxon>
        <taxon>Pseudomonadati</taxon>
        <taxon>Bacteroidota</taxon>
        <taxon>Cytophagia</taxon>
        <taxon>Cytophagales</taxon>
        <taxon>Hymenobacteraceae</taxon>
        <taxon>Adhaeribacter</taxon>
    </lineage>
</organism>